<dbReference type="InterPro" id="IPR006121">
    <property type="entry name" value="HMA_dom"/>
</dbReference>
<dbReference type="SUPFAM" id="SSF81665">
    <property type="entry name" value="Calcium ATPase, transmembrane domain M"/>
    <property type="match status" value="1"/>
</dbReference>
<evidence type="ECO:0000256" key="11">
    <source>
        <dbReference type="ARBA" id="ARBA00023136"/>
    </source>
</evidence>
<dbReference type="Pfam" id="PF00702">
    <property type="entry name" value="Hydrolase"/>
    <property type="match status" value="1"/>
</dbReference>
<gene>
    <name evidence="14" type="ORF">CSSPJE1EN1_LOCUS14187</name>
</gene>
<dbReference type="PANTHER" id="PTHR46594:SF4">
    <property type="entry name" value="P-TYPE CATION-TRANSPORTING ATPASE"/>
    <property type="match status" value="1"/>
</dbReference>
<organism evidence="14 15">
    <name type="scientific">Sphagnum jensenii</name>
    <dbReference type="NCBI Taxonomy" id="128206"/>
    <lineage>
        <taxon>Eukaryota</taxon>
        <taxon>Viridiplantae</taxon>
        <taxon>Streptophyta</taxon>
        <taxon>Embryophyta</taxon>
        <taxon>Bryophyta</taxon>
        <taxon>Sphagnophytina</taxon>
        <taxon>Sphagnopsida</taxon>
        <taxon>Sphagnales</taxon>
        <taxon>Sphagnaceae</taxon>
        <taxon>Sphagnum</taxon>
    </lineage>
</organism>
<dbReference type="PRINTS" id="PR00119">
    <property type="entry name" value="CATATPASE"/>
</dbReference>
<sequence>MAAIVDMGISRTDQLSLLRLPAEKLVLLPSPRYPSMPRFAVSRPHCNIDETEIRSAIFKVEGMVCAACAGSVEKAVKRLPGIEDATVALLRNKAQVFYRPAFVEDTTIREAIEDAGFEASIVTEETDASGISIGRFRIGGMTCTSCSNSIEVALNQLPGVKRAGVGLATEECEVEYDSRLITHLQLMSAITDLGYTVDLISAGEERNKVRLHLNGLNSQSEVELIMTSLKALPGVKLVDMASDGSMVEVAYDPNKTGPRYFIEVIEQTGPPGLYMAKLYTQENRGPDQTKEIKYYRKYFFLSCVFTVPVFLLSMVFMYIPGIKEVLDKKVVNMLTVGALLRWILSTPVQFVIGRRFYIGAYNSLRHGSANMDVLIAFGTNAAYFYSVYAVLRSATSPTFKSTDFFETSAMLISFILLGKFLEVVAKGKTSEAISKLMNLAPVTATLLTVDEQNNVLEEREISSQLIQRNDVIKVLPGSKIPTDGVVEWGQSFVNESMITGEARPVSKKLGDKVIGGTMNGNGVLRVKATHVGAETALSQIVRLVEAAQMAKAPVQKLADRISKYFVPLVVIVALLTFLGWYVGGKTQSYPKSWIPSSMDEFELALQFGISVLVVACPCALGLATPTAVMVATGKGASQGVLIKGGQALEGAHKVKMVVFDKTGTLTIGKPVVVNTNLYKNMVLQVFYEMVAAAEVNSEHPLAKAVVEYRTRLCIDHQQREDRLPEAKEFLNIPGQGVHSIVDGKEVLVGNSKLMVEHGIEIPEEVAEHLQETQKLARTGVLVAINREIVGEIAISDPVKPEAAAVIECLKSMGIQSMMVTGDNWDTAVAIARELGIERGAVYAESLPKDKAKIVKDIQMTGVTVAMVGDGINDSPALVAAEVGMAIGAGTDIAIEAADIVLMKSNLEDVITAIDLSRKTFRRIRLNYVWALGYNILGIPIAAGVLFPSTGFRLPPWVAGAAMAASSVSVVCSSLLLKNYKRPKVVRPHSS</sequence>
<keyword evidence="4 12" id="KW-0812">Transmembrane</keyword>
<keyword evidence="10" id="KW-0406">Ion transport</keyword>
<evidence type="ECO:0000256" key="10">
    <source>
        <dbReference type="ARBA" id="ARBA00023065"/>
    </source>
</evidence>
<dbReference type="Gene3D" id="3.40.1110.10">
    <property type="entry name" value="Calcium-transporting ATPase, cytoplasmic domain N"/>
    <property type="match status" value="2"/>
</dbReference>
<dbReference type="PROSITE" id="PS00154">
    <property type="entry name" value="ATPASE_E1_E2"/>
    <property type="match status" value="1"/>
</dbReference>
<dbReference type="Pfam" id="PF00403">
    <property type="entry name" value="HMA"/>
    <property type="match status" value="2"/>
</dbReference>
<dbReference type="InterPro" id="IPR059000">
    <property type="entry name" value="ATPase_P-type_domA"/>
</dbReference>
<keyword evidence="15" id="KW-1185">Reference proteome</keyword>
<evidence type="ECO:0000259" key="13">
    <source>
        <dbReference type="PROSITE" id="PS50846"/>
    </source>
</evidence>
<dbReference type="NCBIfam" id="TIGR00003">
    <property type="entry name" value="copper ion binding protein"/>
    <property type="match status" value="2"/>
</dbReference>
<dbReference type="InterPro" id="IPR018303">
    <property type="entry name" value="ATPase_P-typ_P_site"/>
</dbReference>
<dbReference type="PRINTS" id="PR00942">
    <property type="entry name" value="CUATPASEI"/>
</dbReference>
<dbReference type="Gene3D" id="3.30.70.100">
    <property type="match status" value="3"/>
</dbReference>
<evidence type="ECO:0000256" key="3">
    <source>
        <dbReference type="ARBA" id="ARBA00022448"/>
    </source>
</evidence>
<dbReference type="Proteomes" id="UP001497444">
    <property type="component" value="Chromosome 2"/>
</dbReference>
<feature type="transmembrane region" description="Helical" evidence="12">
    <location>
        <begin position="339"/>
        <end position="357"/>
    </location>
</feature>
<dbReference type="InterPro" id="IPR006122">
    <property type="entry name" value="HMA_Cu_ion-bd"/>
</dbReference>
<evidence type="ECO:0000313" key="15">
    <source>
        <dbReference type="Proteomes" id="UP001497444"/>
    </source>
</evidence>
<feature type="transmembrane region" description="Helical" evidence="12">
    <location>
        <begin position="927"/>
        <end position="947"/>
    </location>
</feature>
<keyword evidence="8 12" id="KW-1133">Transmembrane helix</keyword>
<evidence type="ECO:0000256" key="2">
    <source>
        <dbReference type="ARBA" id="ARBA00006024"/>
    </source>
</evidence>
<keyword evidence="6" id="KW-0677">Repeat</keyword>
<dbReference type="InterPro" id="IPR023299">
    <property type="entry name" value="ATPase_P-typ_cyto_dom_N"/>
</dbReference>
<keyword evidence="5 12" id="KW-0479">Metal-binding</keyword>
<dbReference type="Gene3D" id="2.70.150.10">
    <property type="entry name" value="Calcium-transporting ATPase, cytoplasmic transduction domain A"/>
    <property type="match status" value="1"/>
</dbReference>
<dbReference type="InterPro" id="IPR023298">
    <property type="entry name" value="ATPase_P-typ_TM_dom_sf"/>
</dbReference>
<dbReference type="InterPro" id="IPR036163">
    <property type="entry name" value="HMA_dom_sf"/>
</dbReference>
<keyword evidence="3" id="KW-0813">Transport</keyword>
<feature type="transmembrane region" description="Helical" evidence="12">
    <location>
        <begin position="298"/>
        <end position="319"/>
    </location>
</feature>
<evidence type="ECO:0000256" key="4">
    <source>
        <dbReference type="ARBA" id="ARBA00022692"/>
    </source>
</evidence>
<dbReference type="PANTHER" id="PTHR46594">
    <property type="entry name" value="P-TYPE CATION-TRANSPORTING ATPASE"/>
    <property type="match status" value="1"/>
</dbReference>
<dbReference type="InterPro" id="IPR027256">
    <property type="entry name" value="P-typ_ATPase_IB"/>
</dbReference>
<keyword evidence="12" id="KW-0547">Nucleotide-binding</keyword>
<evidence type="ECO:0000256" key="9">
    <source>
        <dbReference type="ARBA" id="ARBA00023008"/>
    </source>
</evidence>
<keyword evidence="12" id="KW-0067">ATP-binding</keyword>
<feature type="domain" description="HMA" evidence="13">
    <location>
        <begin position="207"/>
        <end position="273"/>
    </location>
</feature>
<dbReference type="SUPFAM" id="SSF55008">
    <property type="entry name" value="HMA, heavy metal-associated domain"/>
    <property type="match status" value="3"/>
</dbReference>
<dbReference type="CDD" id="cd02094">
    <property type="entry name" value="P-type_ATPase_Cu-like"/>
    <property type="match status" value="1"/>
</dbReference>
<dbReference type="SFLD" id="SFLDG00002">
    <property type="entry name" value="C1.7:_P-type_atpase_like"/>
    <property type="match status" value="1"/>
</dbReference>
<dbReference type="EMBL" id="OZ020097">
    <property type="protein sequence ID" value="CAK9268709.1"/>
    <property type="molecule type" value="Genomic_DNA"/>
</dbReference>
<feature type="transmembrane region" description="Helical" evidence="12">
    <location>
        <begin position="369"/>
        <end position="388"/>
    </location>
</feature>
<name>A0ABP0WQM5_9BRYO</name>
<comment type="similarity">
    <text evidence="2 12">Belongs to the cation transport ATPase (P-type) (TC 3.A.3) family. Type IB subfamily.</text>
</comment>
<proteinExistence type="inferred from homology"/>
<keyword evidence="11 12" id="KW-0472">Membrane</keyword>
<dbReference type="NCBIfam" id="TIGR01494">
    <property type="entry name" value="ATPase_P-type"/>
    <property type="match status" value="1"/>
</dbReference>
<dbReference type="InterPro" id="IPR008250">
    <property type="entry name" value="ATPase_P-typ_transduc_dom_A_sf"/>
</dbReference>
<dbReference type="PRINTS" id="PR00943">
    <property type="entry name" value="CUATPASE"/>
</dbReference>
<evidence type="ECO:0000256" key="8">
    <source>
        <dbReference type="ARBA" id="ARBA00022989"/>
    </source>
</evidence>
<dbReference type="InterPro" id="IPR044492">
    <property type="entry name" value="P_typ_ATPase_HD_dom"/>
</dbReference>
<dbReference type="InterPro" id="IPR017969">
    <property type="entry name" value="Heavy-metal-associated_CS"/>
</dbReference>
<dbReference type="InterPro" id="IPR023214">
    <property type="entry name" value="HAD_sf"/>
</dbReference>
<dbReference type="InterPro" id="IPR036412">
    <property type="entry name" value="HAD-like_sf"/>
</dbReference>
<keyword evidence="9" id="KW-0186">Copper</keyword>
<protein>
    <recommendedName>
        <fullName evidence="13">HMA domain-containing protein</fullName>
    </recommendedName>
</protein>
<feature type="transmembrane region" description="Helical" evidence="12">
    <location>
        <begin position="564"/>
        <end position="583"/>
    </location>
</feature>
<reference evidence="14 15" key="1">
    <citation type="submission" date="2024-02" db="EMBL/GenBank/DDBJ databases">
        <authorList>
            <consortium name="ELIXIR-Norway"/>
            <consortium name="Elixir Norway"/>
        </authorList>
    </citation>
    <scope>NUCLEOTIDE SEQUENCE [LARGE SCALE GENOMIC DNA]</scope>
</reference>
<evidence type="ECO:0000256" key="12">
    <source>
        <dbReference type="RuleBase" id="RU362081"/>
    </source>
</evidence>
<dbReference type="CDD" id="cd00371">
    <property type="entry name" value="HMA"/>
    <property type="match status" value="2"/>
</dbReference>
<feature type="domain" description="HMA" evidence="13">
    <location>
        <begin position="54"/>
        <end position="120"/>
    </location>
</feature>
<feature type="transmembrane region" description="Helical" evidence="12">
    <location>
        <begin position="603"/>
        <end position="624"/>
    </location>
</feature>
<dbReference type="Gene3D" id="3.40.50.1000">
    <property type="entry name" value="HAD superfamily/HAD-like"/>
    <property type="match status" value="1"/>
</dbReference>
<accession>A0ABP0WQM5</accession>
<evidence type="ECO:0000256" key="7">
    <source>
        <dbReference type="ARBA" id="ARBA00022967"/>
    </source>
</evidence>
<evidence type="ECO:0000256" key="6">
    <source>
        <dbReference type="ARBA" id="ARBA00022737"/>
    </source>
</evidence>
<keyword evidence="7" id="KW-1278">Translocase</keyword>
<dbReference type="PROSITE" id="PS01047">
    <property type="entry name" value="HMA_1"/>
    <property type="match status" value="2"/>
</dbReference>
<dbReference type="NCBIfam" id="TIGR01525">
    <property type="entry name" value="ATPase-IB_hvy"/>
    <property type="match status" value="1"/>
</dbReference>
<dbReference type="SFLD" id="SFLDS00003">
    <property type="entry name" value="Haloacid_Dehalogenase"/>
    <property type="match status" value="1"/>
</dbReference>
<feature type="domain" description="HMA" evidence="13">
    <location>
        <begin position="132"/>
        <end position="198"/>
    </location>
</feature>
<dbReference type="SUPFAM" id="SSF81653">
    <property type="entry name" value="Calcium ATPase, transduction domain A"/>
    <property type="match status" value="1"/>
</dbReference>
<evidence type="ECO:0000313" key="14">
    <source>
        <dbReference type="EMBL" id="CAK9268709.1"/>
    </source>
</evidence>
<feature type="transmembrane region" description="Helical" evidence="12">
    <location>
        <begin position="953"/>
        <end position="976"/>
    </location>
</feature>
<dbReference type="Pfam" id="PF00122">
    <property type="entry name" value="E1-E2_ATPase"/>
    <property type="match status" value="1"/>
</dbReference>
<comment type="subcellular location">
    <subcellularLocation>
        <location evidence="1 12">Membrane</location>
    </subcellularLocation>
</comment>
<dbReference type="SUPFAM" id="SSF56784">
    <property type="entry name" value="HAD-like"/>
    <property type="match status" value="1"/>
</dbReference>
<dbReference type="InterPro" id="IPR001757">
    <property type="entry name" value="P_typ_ATPase"/>
</dbReference>
<dbReference type="SFLD" id="SFLDF00027">
    <property type="entry name" value="p-type_atpase"/>
    <property type="match status" value="1"/>
</dbReference>
<evidence type="ECO:0000256" key="5">
    <source>
        <dbReference type="ARBA" id="ARBA00022723"/>
    </source>
</evidence>
<dbReference type="PROSITE" id="PS50846">
    <property type="entry name" value="HMA_2"/>
    <property type="match status" value="3"/>
</dbReference>
<feature type="transmembrane region" description="Helical" evidence="12">
    <location>
        <begin position="408"/>
        <end position="425"/>
    </location>
</feature>
<evidence type="ECO:0000256" key="1">
    <source>
        <dbReference type="ARBA" id="ARBA00004370"/>
    </source>
</evidence>